<accession>A0A5E6V7E0</accession>
<dbReference type="Proteomes" id="UP000326241">
    <property type="component" value="Unassembled WGS sequence"/>
</dbReference>
<reference evidence="2 3" key="1">
    <citation type="submission" date="2019-09" db="EMBL/GenBank/DDBJ databases">
        <authorList>
            <person name="Chandra G."/>
            <person name="Truman W A."/>
        </authorList>
    </citation>
    <scope>NUCLEOTIDE SEQUENCE [LARGE SCALE GENOMIC DNA]</scope>
    <source>
        <strain evidence="2">PS624</strain>
    </source>
</reference>
<protein>
    <submittedName>
        <fullName evidence="2">Uncharacterized protein</fullName>
    </submittedName>
</protein>
<proteinExistence type="predicted"/>
<feature type="region of interest" description="Disordered" evidence="1">
    <location>
        <begin position="165"/>
        <end position="210"/>
    </location>
</feature>
<feature type="region of interest" description="Disordered" evidence="1">
    <location>
        <begin position="476"/>
        <end position="534"/>
    </location>
</feature>
<sequence>MSPKIPRKPTSTLRQPDPQTPAPSPGAPAAWRLPGFTDPVGPPRSIEAPGATDPVLPPAITISALPSQPPGTSRHDGTGNRYWLKQDFLHGMQPADEDGFRWIVGRRFVDVEYEGRLETTHVGTDDYGVWRSKLLTERHPSGPRLYKNQDRATWRLSEQVSEIPPVSAERLTPEAASQKRPGMPSVRPIAPKQPRTTDTPSEIDQARYRPTYRSPDAQGYYEFTPFLSTNPADIQFAFRNKYGNPVRVDPPAAGFGAEPAHLKHWTDHEIWQVYSLVGQDILRFRAEAGSSGRPPQWAEARETGNPHSDLLSDALRWLQPTMTRQQSETFLQAYNLLPSQLTRLRQELKNTLAIPEWAEAHKRLTEDTGNPQRLEQLSRDAVSQLNLKRDARHDWYDPESSLTPEVREALLTKLGYLRNKNNCLYRTDIPALFRGDERTPFKLANDGAMLPRYHHEPGATTHKPISATFSLNEGQTYASKPDPEYLRYNSQTNKYPGRRADESSSDSDASDTESTASSDWSNPDSPIAWDHDRHYRSTREKQKEMFVYVLDTRHLEVVPHEENMLFNSAARDTRPTWFPSDDFEGLISVTRSGLAAERIWLLNSSQTKGAKVDDIRTQAGDRAERIEAATHAGHANAFEYDRLIDSVEAAGQPIIRLSGNRNEFAYDIAWP</sequence>
<dbReference type="EMBL" id="CABVGZ010000047">
    <property type="protein sequence ID" value="VVN13747.1"/>
    <property type="molecule type" value="Genomic_DNA"/>
</dbReference>
<name>A0A5E6V7E0_PSEFL</name>
<feature type="region of interest" description="Disordered" evidence="1">
    <location>
        <begin position="1"/>
        <end position="78"/>
    </location>
</feature>
<dbReference type="AlphaFoldDB" id="A0A5E6V7E0"/>
<gene>
    <name evidence="2" type="ORF">PS624_03969</name>
</gene>
<organism evidence="2 3">
    <name type="scientific">Pseudomonas fluorescens</name>
    <dbReference type="NCBI Taxonomy" id="294"/>
    <lineage>
        <taxon>Bacteria</taxon>
        <taxon>Pseudomonadati</taxon>
        <taxon>Pseudomonadota</taxon>
        <taxon>Gammaproteobacteria</taxon>
        <taxon>Pseudomonadales</taxon>
        <taxon>Pseudomonadaceae</taxon>
        <taxon>Pseudomonas</taxon>
    </lineage>
</organism>
<evidence type="ECO:0000313" key="2">
    <source>
        <dbReference type="EMBL" id="VVN13747.1"/>
    </source>
</evidence>
<evidence type="ECO:0000313" key="3">
    <source>
        <dbReference type="Proteomes" id="UP000326241"/>
    </source>
</evidence>
<evidence type="ECO:0000256" key="1">
    <source>
        <dbReference type="SAM" id="MobiDB-lite"/>
    </source>
</evidence>